<dbReference type="GO" id="GO:0016787">
    <property type="term" value="F:hydrolase activity"/>
    <property type="evidence" value="ECO:0007669"/>
    <property type="project" value="UniProtKB-KW"/>
</dbReference>
<dbReference type="SMART" id="SM00490">
    <property type="entry name" value="HELICc"/>
    <property type="match status" value="1"/>
</dbReference>
<dbReference type="InterPro" id="IPR001650">
    <property type="entry name" value="Helicase_C-like"/>
</dbReference>
<keyword evidence="4 12" id="KW-0347">Helicase</keyword>
<dbReference type="InterPro" id="IPR045562">
    <property type="entry name" value="RecG_dom3_C"/>
</dbReference>
<dbReference type="Pfam" id="PF19833">
    <property type="entry name" value="RecG_dom3_C"/>
    <property type="match status" value="1"/>
</dbReference>
<name>A0A7Y7IGE9_9MICC</name>
<dbReference type="SUPFAM" id="SSF50249">
    <property type="entry name" value="Nucleic acid-binding proteins"/>
    <property type="match status" value="1"/>
</dbReference>
<dbReference type="GO" id="GO:0003677">
    <property type="term" value="F:DNA binding"/>
    <property type="evidence" value="ECO:0007669"/>
    <property type="project" value="UniProtKB-KW"/>
</dbReference>
<evidence type="ECO:0000256" key="9">
    <source>
        <dbReference type="SAM" id="MobiDB-lite"/>
    </source>
</evidence>
<dbReference type="GO" id="GO:0005524">
    <property type="term" value="F:ATP binding"/>
    <property type="evidence" value="ECO:0007669"/>
    <property type="project" value="UniProtKB-KW"/>
</dbReference>
<dbReference type="InterPro" id="IPR033454">
    <property type="entry name" value="RecG_wedge"/>
</dbReference>
<dbReference type="InterPro" id="IPR027417">
    <property type="entry name" value="P-loop_NTPase"/>
</dbReference>
<evidence type="ECO:0000259" key="11">
    <source>
        <dbReference type="PROSITE" id="PS51194"/>
    </source>
</evidence>
<feature type="region of interest" description="Disordered" evidence="9">
    <location>
        <begin position="512"/>
        <end position="550"/>
    </location>
</feature>
<dbReference type="Proteomes" id="UP000543556">
    <property type="component" value="Unassembled WGS sequence"/>
</dbReference>
<evidence type="ECO:0000256" key="7">
    <source>
        <dbReference type="ARBA" id="ARBA00023204"/>
    </source>
</evidence>
<proteinExistence type="predicted"/>
<dbReference type="InterPro" id="IPR011545">
    <property type="entry name" value="DEAD/DEAH_box_helicase_dom"/>
</dbReference>
<dbReference type="PROSITE" id="PS51194">
    <property type="entry name" value="HELICASE_CTER"/>
    <property type="match status" value="1"/>
</dbReference>
<keyword evidence="13" id="KW-1185">Reference proteome</keyword>
<evidence type="ECO:0000256" key="5">
    <source>
        <dbReference type="ARBA" id="ARBA00022840"/>
    </source>
</evidence>
<evidence type="ECO:0000313" key="13">
    <source>
        <dbReference type="Proteomes" id="UP000543556"/>
    </source>
</evidence>
<evidence type="ECO:0000256" key="6">
    <source>
        <dbReference type="ARBA" id="ARBA00023125"/>
    </source>
</evidence>
<evidence type="ECO:0000256" key="3">
    <source>
        <dbReference type="ARBA" id="ARBA00022801"/>
    </source>
</evidence>
<dbReference type="PANTHER" id="PTHR47964:SF1">
    <property type="entry name" value="ATP-DEPENDENT DNA HELICASE HOMOLOG RECG, CHLOROPLASTIC"/>
    <property type="match status" value="1"/>
</dbReference>
<evidence type="ECO:0000313" key="12">
    <source>
        <dbReference type="EMBL" id="NVM94813.1"/>
    </source>
</evidence>
<evidence type="ECO:0000256" key="1">
    <source>
        <dbReference type="ARBA" id="ARBA00022741"/>
    </source>
</evidence>
<accession>A0A7Y7IGE9</accession>
<evidence type="ECO:0000256" key="8">
    <source>
        <dbReference type="ARBA" id="ARBA00049819"/>
    </source>
</evidence>
<keyword evidence="3" id="KW-0378">Hydrolase</keyword>
<evidence type="ECO:0000256" key="2">
    <source>
        <dbReference type="ARBA" id="ARBA00022763"/>
    </source>
</evidence>
<dbReference type="PANTHER" id="PTHR47964">
    <property type="entry name" value="ATP-DEPENDENT DNA HELICASE HOMOLOG RECG, CHLOROPLASTIC"/>
    <property type="match status" value="1"/>
</dbReference>
<sequence length="752" mass="80981">MREYPDLALQLSRLVGAATAKAVEKHLEISTVGQMLHQFPRRYLARGELTDLDKLPLDEEVTILARVVDLATRPMQRRKGTISDVVITDNSGRPSGLKISFFNGWKAQKELRPGVLAMFSGRVTLYGGHKSLTNPDYVLLPDDPLAEHEAEIQAVKPVPVYPATAKFPSWKTQDVITALLPALDLGKVPDPVPAAIAAREKLMPLWEAYEQIHRPATMEDWPRARQRFRYQEALALQAALAQKRVEALRQDATARPLVPGALLDAFDARLPYALTGGQQEICDLVAREIAAGHPMHRLLQGEVGSGKTVVALRAMLQVVDAGGQAAFLAPTEVLAAQHLNSILALLGDLGQGPLLGGPDATNVVLLTGSMPAAARKKSLLAAASGEAGIVIGTHALLSDNVQFADLGLIVVDEQHRFGVEQRDVLRSKAAKPPHLLVMTATPIPRTVAMTMFGDLEVSELTELPKGRAPITTHVAPLADHPSWESRVWERAREEIDEGRQVYVVCPKIGDDDAPGGRAADSGGRAASPASASRPGVSTDSTPDDGDDRPMAGVLDVVQYLRTVPALAGTRIEALHGRLDSADKQGTMAQFAAGGIDVLVATTVIEVGVDVHNATLMVILDADRFGMSQLHQLRGRVGRGGHPGLCLLVTGLERGHPSRKRLDAVAATTDGFVLAREDLELRREGDILGARQSGGRSGLRMLSVLRDEALIERARADATQIVGADPELKEHAALKLEIDTYLTERNEAFLERG</sequence>
<dbReference type="Pfam" id="PF00270">
    <property type="entry name" value="DEAD"/>
    <property type="match status" value="1"/>
</dbReference>
<feature type="compositionally biased region" description="Low complexity" evidence="9">
    <location>
        <begin position="515"/>
        <end position="535"/>
    </location>
</feature>
<gene>
    <name evidence="12" type="ORF">G6034_07810</name>
</gene>
<keyword evidence="1" id="KW-0547">Nucleotide-binding</keyword>
<dbReference type="EMBL" id="JAAMFM010000008">
    <property type="protein sequence ID" value="NVM94813.1"/>
    <property type="molecule type" value="Genomic_DNA"/>
</dbReference>
<organism evidence="12 13">
    <name type="scientific">Arthrobacter wenxiniae</name>
    <dbReference type="NCBI Taxonomy" id="2713570"/>
    <lineage>
        <taxon>Bacteria</taxon>
        <taxon>Bacillati</taxon>
        <taxon>Actinomycetota</taxon>
        <taxon>Actinomycetes</taxon>
        <taxon>Micrococcales</taxon>
        <taxon>Micrococcaceae</taxon>
        <taxon>Arthrobacter</taxon>
    </lineage>
</organism>
<dbReference type="InterPro" id="IPR014001">
    <property type="entry name" value="Helicase_ATP-bd"/>
</dbReference>
<dbReference type="GO" id="GO:0003678">
    <property type="term" value="F:DNA helicase activity"/>
    <property type="evidence" value="ECO:0007669"/>
    <property type="project" value="TreeGrafter"/>
</dbReference>
<feature type="domain" description="Helicase C-terminal" evidence="11">
    <location>
        <begin position="497"/>
        <end position="679"/>
    </location>
</feature>
<keyword evidence="6" id="KW-0238">DNA-binding</keyword>
<dbReference type="Pfam" id="PF17191">
    <property type="entry name" value="RecG_wedge"/>
    <property type="match status" value="1"/>
</dbReference>
<comment type="caution">
    <text evidence="12">The sequence shown here is derived from an EMBL/GenBank/DDBJ whole genome shotgun (WGS) entry which is preliminary data.</text>
</comment>
<dbReference type="Pfam" id="PF00271">
    <property type="entry name" value="Helicase_C"/>
    <property type="match status" value="1"/>
</dbReference>
<dbReference type="InterPro" id="IPR047112">
    <property type="entry name" value="RecG/Mfd"/>
</dbReference>
<dbReference type="SUPFAM" id="SSF52540">
    <property type="entry name" value="P-loop containing nucleoside triphosphate hydrolases"/>
    <property type="match status" value="2"/>
</dbReference>
<dbReference type="PROSITE" id="PS51192">
    <property type="entry name" value="HELICASE_ATP_BIND_1"/>
    <property type="match status" value="1"/>
</dbReference>
<keyword evidence="7" id="KW-0234">DNA repair</keyword>
<feature type="domain" description="Helicase ATP-binding" evidence="10">
    <location>
        <begin position="288"/>
        <end position="460"/>
    </location>
</feature>
<dbReference type="AlphaFoldDB" id="A0A7Y7IGE9"/>
<protein>
    <recommendedName>
        <fullName evidence="8">Probable DNA 3'-5' helicase RecG</fullName>
    </recommendedName>
</protein>
<evidence type="ECO:0000259" key="10">
    <source>
        <dbReference type="PROSITE" id="PS51192"/>
    </source>
</evidence>
<dbReference type="CDD" id="cd04488">
    <property type="entry name" value="RecG_wedge_OBF"/>
    <property type="match status" value="1"/>
</dbReference>
<keyword evidence="2" id="KW-0227">DNA damage</keyword>
<dbReference type="Gene3D" id="3.40.50.300">
    <property type="entry name" value="P-loop containing nucleotide triphosphate hydrolases"/>
    <property type="match status" value="2"/>
</dbReference>
<dbReference type="InterPro" id="IPR012340">
    <property type="entry name" value="NA-bd_OB-fold"/>
</dbReference>
<dbReference type="SMART" id="SM00487">
    <property type="entry name" value="DEXDc"/>
    <property type="match status" value="1"/>
</dbReference>
<dbReference type="Gene3D" id="2.40.50.140">
    <property type="entry name" value="Nucleic acid-binding proteins"/>
    <property type="match status" value="1"/>
</dbReference>
<reference evidence="12 13" key="1">
    <citation type="submission" date="2020-02" db="EMBL/GenBank/DDBJ databases">
        <title>Genome sequence of strain AETb3-4.</title>
        <authorList>
            <person name="Gao J."/>
            <person name="Zhang X."/>
        </authorList>
    </citation>
    <scope>NUCLEOTIDE SEQUENCE [LARGE SCALE GENOMIC DNA]</scope>
    <source>
        <strain evidence="12 13">AETb3-4</strain>
    </source>
</reference>
<dbReference type="GO" id="GO:0006281">
    <property type="term" value="P:DNA repair"/>
    <property type="evidence" value="ECO:0007669"/>
    <property type="project" value="UniProtKB-KW"/>
</dbReference>
<evidence type="ECO:0000256" key="4">
    <source>
        <dbReference type="ARBA" id="ARBA00022806"/>
    </source>
</evidence>
<keyword evidence="5" id="KW-0067">ATP-binding</keyword>